<dbReference type="Proteomes" id="UP000030763">
    <property type="component" value="Unassembled WGS sequence"/>
</dbReference>
<name>U6MAE4_EIMMA</name>
<dbReference type="GeneID" id="25335672"/>
<keyword evidence="1" id="KW-0472">Membrane</keyword>
<organism evidence="2 3">
    <name type="scientific">Eimeria maxima</name>
    <name type="common">Coccidian parasite</name>
    <dbReference type="NCBI Taxonomy" id="5804"/>
    <lineage>
        <taxon>Eukaryota</taxon>
        <taxon>Sar</taxon>
        <taxon>Alveolata</taxon>
        <taxon>Apicomplexa</taxon>
        <taxon>Conoidasida</taxon>
        <taxon>Coccidia</taxon>
        <taxon>Eucoccidiorida</taxon>
        <taxon>Eimeriorina</taxon>
        <taxon>Eimeriidae</taxon>
        <taxon>Eimeria</taxon>
    </lineage>
</organism>
<feature type="transmembrane region" description="Helical" evidence="1">
    <location>
        <begin position="252"/>
        <end position="269"/>
    </location>
</feature>
<protein>
    <submittedName>
        <fullName evidence="2">Uncharacterized protein</fullName>
    </submittedName>
</protein>
<reference evidence="2" key="1">
    <citation type="submission" date="2013-10" db="EMBL/GenBank/DDBJ databases">
        <title>Genomic analysis of the causative agents of coccidiosis in chickens.</title>
        <authorList>
            <person name="Reid A.J."/>
            <person name="Blake D."/>
            <person name="Billington K."/>
            <person name="Browne H."/>
            <person name="Dunn M."/>
            <person name="Hung S."/>
            <person name="Kawahara F."/>
            <person name="Miranda-Saavedra D."/>
            <person name="Mourier T."/>
            <person name="Nagra H."/>
            <person name="Otto T.D."/>
            <person name="Rawlings N."/>
            <person name="Sanchez A."/>
            <person name="Sanders M."/>
            <person name="Subramaniam C."/>
            <person name="Tay Y."/>
            <person name="Dear P."/>
            <person name="Doerig C."/>
            <person name="Gruber A."/>
            <person name="Parkinson J."/>
            <person name="Shirley M."/>
            <person name="Wan K.L."/>
            <person name="Berriman M."/>
            <person name="Tomley F."/>
            <person name="Pain A."/>
        </authorList>
    </citation>
    <scope>NUCLEOTIDE SEQUENCE [LARGE SCALE GENOMIC DNA]</scope>
    <source>
        <strain evidence="2">Weybridge</strain>
    </source>
</reference>
<reference evidence="2" key="2">
    <citation type="submission" date="2013-10" db="EMBL/GenBank/DDBJ databases">
        <authorList>
            <person name="Aslett M."/>
        </authorList>
    </citation>
    <scope>NUCLEOTIDE SEQUENCE [LARGE SCALE GENOMIC DNA]</scope>
    <source>
        <strain evidence="2">Weybridge</strain>
    </source>
</reference>
<accession>U6MAE4</accession>
<keyword evidence="1" id="KW-1133">Transmembrane helix</keyword>
<sequence length="324" mass="33080">MTADGAVPPDKAWLSPPCCCGVAASTEAEPPAAATNAATPAAVSAVIGVDVGIPPETSRGGPQPQRCLCFSSTPSGNEIVICSAASTATEETSVAVAVPCPAGRGPSFYGMGGDPEQPLGLSSNSSSSNCSINCSTSCNSNFTSSCTNSCTSSCTSSCGSNCGSSCSTHCSTSSSTSCSLTAVLKRQALLAAIGRIHSTGNPNSQLKTTASAVLHFVALLLSFVMLVTLWGVLDVAVEVLAGPQTLEQLQGYGLMLFVGLLLTFLLKFVERQGHKLTIYPTLIVSLVTVVAAWGIIVSFPMGLLSLIRTESLSWWQGVANTARG</sequence>
<keyword evidence="3" id="KW-1185">Reference proteome</keyword>
<feature type="transmembrane region" description="Helical" evidence="1">
    <location>
        <begin position="281"/>
        <end position="307"/>
    </location>
</feature>
<evidence type="ECO:0000313" key="3">
    <source>
        <dbReference type="Proteomes" id="UP000030763"/>
    </source>
</evidence>
<dbReference type="RefSeq" id="XP_013335258.1">
    <property type="nucleotide sequence ID" value="XM_013479804.1"/>
</dbReference>
<keyword evidence="1" id="KW-0812">Transmembrane</keyword>
<dbReference type="EMBL" id="HG719754">
    <property type="protein sequence ID" value="CDJ58610.1"/>
    <property type="molecule type" value="Genomic_DNA"/>
</dbReference>
<dbReference type="AlphaFoldDB" id="U6MAE4"/>
<feature type="transmembrane region" description="Helical" evidence="1">
    <location>
        <begin position="212"/>
        <end position="232"/>
    </location>
</feature>
<evidence type="ECO:0000256" key="1">
    <source>
        <dbReference type="SAM" id="Phobius"/>
    </source>
</evidence>
<dbReference type="VEuPathDB" id="ToxoDB:EMWEY_00016860"/>
<evidence type="ECO:0000313" key="2">
    <source>
        <dbReference type="EMBL" id="CDJ58610.1"/>
    </source>
</evidence>
<dbReference type="OrthoDB" id="348258at2759"/>
<gene>
    <name evidence="2" type="ORF">EMWEY_00016860</name>
</gene>
<proteinExistence type="predicted"/>